<evidence type="ECO:0000256" key="2">
    <source>
        <dbReference type="ARBA" id="ARBA00035032"/>
    </source>
</evidence>
<evidence type="ECO:0000313" key="4">
    <source>
        <dbReference type="EMBL" id="NNV57801.1"/>
    </source>
</evidence>
<dbReference type="RefSeq" id="WP_171609749.1">
    <property type="nucleotide sequence ID" value="NZ_WHPF01000019.1"/>
</dbReference>
<dbReference type="EMBL" id="WHPF01000019">
    <property type="protein sequence ID" value="NNV57801.1"/>
    <property type="molecule type" value="Genomic_DNA"/>
</dbReference>
<sequence>MQQNLLLNIIPFNPPVHQVTFAFYKEYKEGYCSFYVEEDMTGLLDGKMTLLERADFPWLYTDFQQPQEGALVLDIDLTIHTDFAAHYYRHLIFNHFKNGVAHIMHRNFTKEVEVWFLNEVSNSVKYNVYSQYTLKVQHNKVSNGPELVIAYDGTTKVYKQSVKEMVGFDTAKFNWMNCNGILHRWKYLPDEHKLNLHKVFPVVSNTLKPELGIRFDIPDLTNRYPKYYKEITGFYTKYLDDETFRKIIPLVKTGFVTRTIDQFEVISGDSNKLQFGKGIGKEPKLDLKRLGPCRPVPPPNNVKFFFIYMLADKPLMEKLKGYFLKGYKYHPNMQDFIHQTFSFDESLDICFESTDTAVKTIWESIKDRTKQPDTKYFAVYISPVAKFEPDYERRRIYYRVKEMLLTHSYLSQVIFKENITKDAFNYFLPNIQIAILAKLGGIPWRLNRQPNDELIVGIGAFYSHTHKSKYVGSASCFNNEGEFKGFDCFGSGDTISLAGSIRKAVQTFLNTHPQASRLIIHFYKLISKKELKPILDTLYNSLNLTIPVIVVTINKTASKELLAFDTESAGLMPYSGTYINVGEREYLLFNNTRYDENSKPTPKEYHFPVKIKLTSTHLELLEEKELVDLLIDQVYQFSRMYWKSVSQQNLPVTLAYPEMVAEVFPYFKYDRLPDFGKETLWFL</sequence>
<dbReference type="SMART" id="SM00950">
    <property type="entry name" value="Piwi"/>
    <property type="match status" value="1"/>
</dbReference>
<reference evidence="4" key="1">
    <citation type="submission" date="2019-10" db="EMBL/GenBank/DDBJ databases">
        <title>Draft genome sequence of Panacibacter sp. KCS-6.</title>
        <authorList>
            <person name="Yim K.J."/>
        </authorList>
    </citation>
    <scope>NUCLEOTIDE SEQUENCE</scope>
    <source>
        <strain evidence="4">KCS-6</strain>
    </source>
</reference>
<comment type="caution">
    <text evidence="4">The sequence shown here is derived from an EMBL/GenBank/DDBJ whole genome shotgun (WGS) entry which is preliminary data.</text>
</comment>
<dbReference type="Gene3D" id="3.30.420.10">
    <property type="entry name" value="Ribonuclease H-like superfamily/Ribonuclease H"/>
    <property type="match status" value="1"/>
</dbReference>
<organism evidence="4 5">
    <name type="scientific">Limnovirga soli</name>
    <dbReference type="NCBI Taxonomy" id="2656915"/>
    <lineage>
        <taxon>Bacteria</taxon>
        <taxon>Pseudomonadati</taxon>
        <taxon>Bacteroidota</taxon>
        <taxon>Chitinophagia</taxon>
        <taxon>Chitinophagales</taxon>
        <taxon>Chitinophagaceae</taxon>
        <taxon>Limnovirga</taxon>
    </lineage>
</organism>
<feature type="domain" description="Piwi" evidence="3">
    <location>
        <begin position="376"/>
        <end position="460"/>
    </location>
</feature>
<dbReference type="Pfam" id="PF02171">
    <property type="entry name" value="Piwi"/>
    <property type="match status" value="1"/>
</dbReference>
<evidence type="ECO:0000313" key="5">
    <source>
        <dbReference type="Proteomes" id="UP000598971"/>
    </source>
</evidence>
<evidence type="ECO:0000256" key="1">
    <source>
        <dbReference type="ARBA" id="ARBA00035012"/>
    </source>
</evidence>
<dbReference type="InterPro" id="IPR036397">
    <property type="entry name" value="RNaseH_sf"/>
</dbReference>
<dbReference type="InterPro" id="IPR003165">
    <property type="entry name" value="Piwi"/>
</dbReference>
<proteinExistence type="inferred from homology"/>
<dbReference type="SUPFAM" id="SSF53098">
    <property type="entry name" value="Ribonuclease H-like"/>
    <property type="match status" value="1"/>
</dbReference>
<comment type="similarity">
    <text evidence="1">Belongs to the argonaute family. Long pAgo subfamily.</text>
</comment>
<accession>A0A8J8JYY9</accession>
<name>A0A8J8JYY9_9BACT</name>
<keyword evidence="5" id="KW-1185">Reference proteome</keyword>
<dbReference type="Proteomes" id="UP000598971">
    <property type="component" value="Unassembled WGS sequence"/>
</dbReference>
<dbReference type="PROSITE" id="PS50822">
    <property type="entry name" value="PIWI"/>
    <property type="match status" value="1"/>
</dbReference>
<gene>
    <name evidence="4" type="ORF">GD597_20200</name>
</gene>
<protein>
    <recommendedName>
        <fullName evidence="2">Protein argonaute</fullName>
    </recommendedName>
</protein>
<dbReference type="Gene3D" id="3.40.50.2300">
    <property type="match status" value="1"/>
</dbReference>
<evidence type="ECO:0000259" key="3">
    <source>
        <dbReference type="PROSITE" id="PS50822"/>
    </source>
</evidence>
<dbReference type="AlphaFoldDB" id="A0A8J8JYY9"/>
<dbReference type="GO" id="GO:0003676">
    <property type="term" value="F:nucleic acid binding"/>
    <property type="evidence" value="ECO:0007669"/>
    <property type="project" value="InterPro"/>
</dbReference>
<dbReference type="InterPro" id="IPR012337">
    <property type="entry name" value="RNaseH-like_sf"/>
</dbReference>